<dbReference type="InterPro" id="IPR036010">
    <property type="entry name" value="2Fe-2S_ferredoxin-like_sf"/>
</dbReference>
<sequence>MNRIMEHPILGKMEDKKEVAIWVDGKILKAYEGEMIAATLLANGIKVCRYTRKRKEPRGVFCAIGRCTDCVMVVDGIPNVRTCITPVRDGMKIETQKGLGSWERSEKDDE</sequence>
<dbReference type="OrthoDB" id="573392at2"/>
<dbReference type="GO" id="GO:0051536">
    <property type="term" value="F:iron-sulfur cluster binding"/>
    <property type="evidence" value="ECO:0007669"/>
    <property type="project" value="InterPro"/>
</dbReference>
<dbReference type="GO" id="GO:0016491">
    <property type="term" value="F:oxidoreductase activity"/>
    <property type="evidence" value="ECO:0007669"/>
    <property type="project" value="UniProtKB-KW"/>
</dbReference>
<comment type="caution">
    <text evidence="2">The sequence shown here is derived from an EMBL/GenBank/DDBJ whole genome shotgun (WGS) entry which is preliminary data.</text>
</comment>
<evidence type="ECO:0000313" key="2">
    <source>
        <dbReference type="EMBL" id="KAE9636162.1"/>
    </source>
</evidence>
<evidence type="ECO:0000313" key="3">
    <source>
        <dbReference type="Proteomes" id="UP000483018"/>
    </source>
</evidence>
<keyword evidence="1" id="KW-0560">Oxidoreductase</keyword>
<protein>
    <submittedName>
        <fullName evidence="2">(2Fe-2S)-binding protein</fullName>
    </submittedName>
</protein>
<reference evidence="2 3" key="1">
    <citation type="submission" date="2019-12" db="EMBL/GenBank/DDBJ databases">
        <title>Defluviitalea raffinosedens, isolated from a biogas fermenter, genome sequencing and characterization.</title>
        <authorList>
            <person name="Rettenmaier R."/>
            <person name="Schneider M."/>
            <person name="Neuhaus K."/>
            <person name="Liebl W."/>
            <person name="Zverlov V."/>
        </authorList>
    </citation>
    <scope>NUCLEOTIDE SEQUENCE [LARGE SCALE GENOMIC DNA]</scope>
    <source>
        <strain evidence="2 3">249c-K6</strain>
    </source>
</reference>
<accession>A0A7C8LU83</accession>
<dbReference type="Gene3D" id="3.10.20.440">
    <property type="entry name" value="2Fe-2S iron-sulphur cluster binding domain, sarcosine oxidase, alpha subunit, N-terminal domain"/>
    <property type="match status" value="1"/>
</dbReference>
<proteinExistence type="predicted"/>
<name>A0A7C8LU83_9FIRM</name>
<dbReference type="Proteomes" id="UP000483018">
    <property type="component" value="Unassembled WGS sequence"/>
</dbReference>
<organism evidence="2 3">
    <name type="scientific">Defluviitalea raffinosedens</name>
    <dbReference type="NCBI Taxonomy" id="1450156"/>
    <lineage>
        <taxon>Bacteria</taxon>
        <taxon>Bacillati</taxon>
        <taxon>Bacillota</taxon>
        <taxon>Clostridia</taxon>
        <taxon>Lachnospirales</taxon>
        <taxon>Defluviitaleaceae</taxon>
        <taxon>Defluviitalea</taxon>
    </lineage>
</organism>
<evidence type="ECO:0000256" key="1">
    <source>
        <dbReference type="ARBA" id="ARBA00023002"/>
    </source>
</evidence>
<dbReference type="RefSeq" id="WP_158739416.1">
    <property type="nucleotide sequence ID" value="NZ_JAFBEP010000003.1"/>
</dbReference>
<dbReference type="InterPro" id="IPR042204">
    <property type="entry name" value="2Fe-2S-bd_N"/>
</dbReference>
<dbReference type="EMBL" id="WSLF01000002">
    <property type="protein sequence ID" value="KAE9636162.1"/>
    <property type="molecule type" value="Genomic_DNA"/>
</dbReference>
<gene>
    <name evidence="2" type="ORF">GND95_03280</name>
</gene>
<dbReference type="Pfam" id="PF13510">
    <property type="entry name" value="Fer2_4"/>
    <property type="match status" value="1"/>
</dbReference>
<keyword evidence="3" id="KW-1185">Reference proteome</keyword>
<dbReference type="SUPFAM" id="SSF54292">
    <property type="entry name" value="2Fe-2S ferredoxin-like"/>
    <property type="match status" value="1"/>
</dbReference>
<dbReference type="AlphaFoldDB" id="A0A7C8LU83"/>